<name>A0A151NR10_ALLMI</name>
<dbReference type="SMART" id="SM00409">
    <property type="entry name" value="IG"/>
    <property type="match status" value="1"/>
</dbReference>
<dbReference type="InterPro" id="IPR013783">
    <property type="entry name" value="Ig-like_fold"/>
</dbReference>
<feature type="signal peptide" evidence="4">
    <location>
        <begin position="1"/>
        <end position="18"/>
    </location>
</feature>
<accession>A0A151NR10</accession>
<proteinExistence type="predicted"/>
<dbReference type="EMBL" id="AKHW03002327">
    <property type="protein sequence ID" value="KYO39292.1"/>
    <property type="molecule type" value="Genomic_DNA"/>
</dbReference>
<dbReference type="InterPro" id="IPR007110">
    <property type="entry name" value="Ig-like_dom"/>
</dbReference>
<feature type="chain" id="PRO_5007586283" description="Ig-like domain-containing protein" evidence="4">
    <location>
        <begin position="19"/>
        <end position="133"/>
    </location>
</feature>
<dbReference type="InterPro" id="IPR013106">
    <property type="entry name" value="Ig_V-set"/>
</dbReference>
<dbReference type="InterPro" id="IPR050199">
    <property type="entry name" value="IgHV"/>
</dbReference>
<keyword evidence="4" id="KW-0732">Signal</keyword>
<keyword evidence="1" id="KW-0391">Immunity</keyword>
<dbReference type="GO" id="GO:0005576">
    <property type="term" value="C:extracellular region"/>
    <property type="evidence" value="ECO:0007669"/>
    <property type="project" value="UniProtKB-ARBA"/>
</dbReference>
<keyword evidence="3" id="KW-1280">Immunoglobulin</keyword>
<dbReference type="InterPro" id="IPR036179">
    <property type="entry name" value="Ig-like_dom_sf"/>
</dbReference>
<dbReference type="SUPFAM" id="SSF48726">
    <property type="entry name" value="Immunoglobulin"/>
    <property type="match status" value="1"/>
</dbReference>
<dbReference type="Gene3D" id="2.60.40.10">
    <property type="entry name" value="Immunoglobulins"/>
    <property type="match status" value="1"/>
</dbReference>
<comment type="caution">
    <text evidence="6">The sequence shown here is derived from an EMBL/GenBank/DDBJ whole genome shotgun (WGS) entry which is preliminary data.</text>
</comment>
<evidence type="ECO:0000256" key="4">
    <source>
        <dbReference type="SAM" id="SignalP"/>
    </source>
</evidence>
<dbReference type="FunFam" id="2.60.40.10:FF:002426">
    <property type="entry name" value="Immunoglobulin heavy variable V15-2"/>
    <property type="match status" value="1"/>
</dbReference>
<dbReference type="Proteomes" id="UP000050525">
    <property type="component" value="Unassembled WGS sequence"/>
</dbReference>
<evidence type="ECO:0000259" key="5">
    <source>
        <dbReference type="PROSITE" id="PS50835"/>
    </source>
</evidence>
<evidence type="ECO:0000256" key="3">
    <source>
        <dbReference type="ARBA" id="ARBA00043265"/>
    </source>
</evidence>
<evidence type="ECO:0000313" key="7">
    <source>
        <dbReference type="Proteomes" id="UP000050525"/>
    </source>
</evidence>
<evidence type="ECO:0000313" key="6">
    <source>
        <dbReference type="EMBL" id="KYO39292.1"/>
    </source>
</evidence>
<dbReference type="GO" id="GO:0019814">
    <property type="term" value="C:immunoglobulin complex"/>
    <property type="evidence" value="ECO:0007669"/>
    <property type="project" value="UniProtKB-KW"/>
</dbReference>
<dbReference type="InterPro" id="IPR003599">
    <property type="entry name" value="Ig_sub"/>
</dbReference>
<dbReference type="Pfam" id="PF07686">
    <property type="entry name" value="V-set"/>
    <property type="match status" value="1"/>
</dbReference>
<dbReference type="PANTHER" id="PTHR23266">
    <property type="entry name" value="IMMUNOGLOBULIN HEAVY CHAIN"/>
    <property type="match status" value="1"/>
</dbReference>
<evidence type="ECO:0000256" key="2">
    <source>
        <dbReference type="ARBA" id="ARBA00023130"/>
    </source>
</evidence>
<dbReference type="STRING" id="8496.A0A151NR10"/>
<keyword evidence="2" id="KW-1064">Adaptive immunity</keyword>
<feature type="domain" description="Ig-like" evidence="5">
    <location>
        <begin position="14"/>
        <end position="132"/>
    </location>
</feature>
<gene>
    <name evidence="6" type="ORF">Y1Q_0020562</name>
</gene>
<reference evidence="6 7" key="1">
    <citation type="journal article" date="2012" name="Genome Biol.">
        <title>Sequencing three crocodilian genomes to illuminate the evolution of archosaurs and amniotes.</title>
        <authorList>
            <person name="St John J.A."/>
            <person name="Braun E.L."/>
            <person name="Isberg S.R."/>
            <person name="Miles L.G."/>
            <person name="Chong A.Y."/>
            <person name="Gongora J."/>
            <person name="Dalzell P."/>
            <person name="Moran C."/>
            <person name="Bed'hom B."/>
            <person name="Abzhanov A."/>
            <person name="Burgess S.C."/>
            <person name="Cooksey A.M."/>
            <person name="Castoe T.A."/>
            <person name="Crawford N.G."/>
            <person name="Densmore L.D."/>
            <person name="Drew J.C."/>
            <person name="Edwards S.V."/>
            <person name="Faircloth B.C."/>
            <person name="Fujita M.K."/>
            <person name="Greenwold M.J."/>
            <person name="Hoffmann F.G."/>
            <person name="Howard J.M."/>
            <person name="Iguchi T."/>
            <person name="Janes D.E."/>
            <person name="Khan S.Y."/>
            <person name="Kohno S."/>
            <person name="de Koning A.J."/>
            <person name="Lance S.L."/>
            <person name="McCarthy F.M."/>
            <person name="McCormack J.E."/>
            <person name="Merchant M.E."/>
            <person name="Peterson D.G."/>
            <person name="Pollock D.D."/>
            <person name="Pourmand N."/>
            <person name="Raney B.J."/>
            <person name="Roessler K.A."/>
            <person name="Sanford J.R."/>
            <person name="Sawyer R.H."/>
            <person name="Schmidt C.J."/>
            <person name="Triplett E.W."/>
            <person name="Tuberville T.D."/>
            <person name="Venegas-Anaya M."/>
            <person name="Howard J.T."/>
            <person name="Jarvis E.D."/>
            <person name="Guillette L.J.Jr."/>
            <person name="Glenn T.C."/>
            <person name="Green R.E."/>
            <person name="Ray D.A."/>
        </authorList>
    </citation>
    <scope>NUCLEOTIDE SEQUENCE [LARGE SCALE GENOMIC DNA]</scope>
    <source>
        <strain evidence="6">KSC_2009_1</strain>
    </source>
</reference>
<dbReference type="GO" id="GO:0002250">
    <property type="term" value="P:adaptive immune response"/>
    <property type="evidence" value="ECO:0007669"/>
    <property type="project" value="UniProtKB-KW"/>
</dbReference>
<organism evidence="6 7">
    <name type="scientific">Alligator mississippiensis</name>
    <name type="common">American alligator</name>
    <dbReference type="NCBI Taxonomy" id="8496"/>
    <lineage>
        <taxon>Eukaryota</taxon>
        <taxon>Metazoa</taxon>
        <taxon>Chordata</taxon>
        <taxon>Craniata</taxon>
        <taxon>Vertebrata</taxon>
        <taxon>Euteleostomi</taxon>
        <taxon>Archelosauria</taxon>
        <taxon>Archosauria</taxon>
        <taxon>Crocodylia</taxon>
        <taxon>Alligatoridae</taxon>
        <taxon>Alligatorinae</taxon>
        <taxon>Alligator</taxon>
    </lineage>
</organism>
<protein>
    <recommendedName>
        <fullName evidence="5">Ig-like domain-containing protein</fullName>
    </recommendedName>
</protein>
<keyword evidence="7" id="KW-1185">Reference proteome</keyword>
<dbReference type="SMART" id="SM00406">
    <property type="entry name" value="IGv"/>
    <property type="match status" value="1"/>
</dbReference>
<dbReference type="AlphaFoldDB" id="A0A151NR10"/>
<dbReference type="PROSITE" id="PS50835">
    <property type="entry name" value="IG_LIKE"/>
    <property type="match status" value="1"/>
</dbReference>
<evidence type="ECO:0000256" key="1">
    <source>
        <dbReference type="ARBA" id="ARBA00022859"/>
    </source>
</evidence>
<sequence length="133" mass="14200">MMLLCPLLVLALAPGIQSQSQLQESGPGVVKPGETLSLTCTITGGSVTSSYWWNWIRQASGKGLEWIGPWTGSTNYNPALQNRITISVDSSSTKYYLRLSSLIATDTAMYYCVGSSTVTQSRAGAAQNGEVDS</sequence>